<dbReference type="InterPro" id="IPR009197">
    <property type="entry name" value="MlrC"/>
</dbReference>
<evidence type="ECO:0000313" key="4">
    <source>
        <dbReference type="EMBL" id="MDQ0468379.1"/>
    </source>
</evidence>
<evidence type="ECO:0000259" key="2">
    <source>
        <dbReference type="Pfam" id="PF07171"/>
    </source>
</evidence>
<dbReference type="InterPro" id="IPR010799">
    <property type="entry name" value="MlrC_C"/>
</dbReference>
<feature type="domain" description="Microcystin LR degradation protein MlrC N-terminal" evidence="3">
    <location>
        <begin position="2"/>
        <end position="288"/>
    </location>
</feature>
<evidence type="ECO:0000256" key="1">
    <source>
        <dbReference type="PIRNR" id="PIRNR012702"/>
    </source>
</evidence>
<accession>A0ABU0J2B4</accession>
<keyword evidence="1" id="KW-0482">Metalloprotease</keyword>
<keyword evidence="5" id="KW-1185">Reference proteome</keyword>
<protein>
    <recommendedName>
        <fullName evidence="1">Microcystinase C</fullName>
        <shortName evidence="1">MlrC</shortName>
    </recommendedName>
</protein>
<gene>
    <name evidence="4" type="ORF">QO011_001379</name>
</gene>
<keyword evidence="1" id="KW-0479">Metal-binding</keyword>
<dbReference type="EMBL" id="JAUSVX010000002">
    <property type="protein sequence ID" value="MDQ0468379.1"/>
    <property type="molecule type" value="Genomic_DNA"/>
</dbReference>
<dbReference type="Pfam" id="PF07171">
    <property type="entry name" value="MlrC_C"/>
    <property type="match status" value="1"/>
</dbReference>
<dbReference type="Proteomes" id="UP001242480">
    <property type="component" value="Unassembled WGS sequence"/>
</dbReference>
<sequence>MRIAIASLMQESNSFSPLPTTLATFESYYLHRGDEILTGYGDARTEVPGFLAVLAEAGVEPVSLLAAYAAASGTVTRAAFDALVGEMEERLRAAGPVDGLLLALHGALVVEDQPDGDGEIIARMRDILPPGTPIGVSLDLHGHITPLMLQPDVFHIGYRAYPHIDMFETGERTARLLVDVVAGRRPMPAMALAKRPLLVSPVCTRTTDGPFRPIALAARAMEQSGAVIHAALFPVQPWIDVPDLGFAALVCADDPAAAGEAAESLAETMWQHRADFFPELTPLDQAIRIGLAGPGMTLVSDAGDAPTGGSAADSPAVLEALIAGGADKSARLSYLTLCDPPAVAAAAQAGVGAAVRLPVGHAFSHVEGLPVTIVGMVLHLSDGRYRMTDGGPNGLELCMGPTAVIAIGGIRLLVRSQPSMEWDKAMYVSQGLPLEDAALVFVKSPSHFRQSFGPAAARILVANTPGPTAPDMRRIPFTRATRPLYPLDPI</sequence>
<comment type="caution">
    <text evidence="4">The sequence shown here is derived from an EMBL/GenBank/DDBJ whole genome shotgun (WGS) entry which is preliminary data.</text>
</comment>
<organism evidence="4 5">
    <name type="scientific">Labrys wisconsinensis</name>
    <dbReference type="NCBI Taxonomy" id="425677"/>
    <lineage>
        <taxon>Bacteria</taxon>
        <taxon>Pseudomonadati</taxon>
        <taxon>Pseudomonadota</taxon>
        <taxon>Alphaproteobacteria</taxon>
        <taxon>Hyphomicrobiales</taxon>
        <taxon>Xanthobacteraceae</taxon>
        <taxon>Labrys</taxon>
    </lineage>
</organism>
<keyword evidence="1" id="KW-0645">Protease</keyword>
<dbReference type="InterPro" id="IPR015995">
    <property type="entry name" value="MlrC_N"/>
</dbReference>
<comment type="function">
    <text evidence="1">Involved in peptidolytic degradation of cyclic heptapeptide hepatotoxin microcystin (MC).</text>
</comment>
<comment type="similarity">
    <text evidence="1">Belongs to the peptidase M81 family.</text>
</comment>
<reference evidence="4 5" key="1">
    <citation type="submission" date="2023-07" db="EMBL/GenBank/DDBJ databases">
        <title>Genomic Encyclopedia of Type Strains, Phase IV (KMG-IV): sequencing the most valuable type-strain genomes for metagenomic binning, comparative biology and taxonomic classification.</title>
        <authorList>
            <person name="Goeker M."/>
        </authorList>
    </citation>
    <scope>NUCLEOTIDE SEQUENCE [LARGE SCALE GENOMIC DNA]</scope>
    <source>
        <strain evidence="4 5">DSM 19619</strain>
    </source>
</reference>
<dbReference type="RefSeq" id="WP_307269529.1">
    <property type="nucleotide sequence ID" value="NZ_JAUSVX010000002.1"/>
</dbReference>
<proteinExistence type="inferred from homology"/>
<evidence type="ECO:0000259" key="3">
    <source>
        <dbReference type="Pfam" id="PF07364"/>
    </source>
</evidence>
<keyword evidence="1" id="KW-0378">Hydrolase</keyword>
<dbReference type="Pfam" id="PF07364">
    <property type="entry name" value="DUF1485"/>
    <property type="match status" value="1"/>
</dbReference>
<comment type="cofactor">
    <cofactor evidence="1">
        <name>Zn(2+)</name>
        <dbReference type="ChEBI" id="CHEBI:29105"/>
    </cofactor>
    <text evidence="1">Binds 1 zinc ion per subunit.</text>
</comment>
<dbReference type="PIRSF" id="PIRSF012702">
    <property type="entry name" value="UCP012702"/>
    <property type="match status" value="1"/>
</dbReference>
<name>A0ABU0J2B4_9HYPH</name>
<evidence type="ECO:0000313" key="5">
    <source>
        <dbReference type="Proteomes" id="UP001242480"/>
    </source>
</evidence>
<feature type="domain" description="Microcystin LR degradation protein MlrC C-terminal" evidence="2">
    <location>
        <begin position="299"/>
        <end position="479"/>
    </location>
</feature>